<feature type="region of interest" description="Disordered" evidence="1">
    <location>
        <begin position="402"/>
        <end position="423"/>
    </location>
</feature>
<dbReference type="EMBL" id="CAJOBZ010000064">
    <property type="protein sequence ID" value="CAF4936864.1"/>
    <property type="molecule type" value="Genomic_DNA"/>
</dbReference>
<feature type="compositionally biased region" description="Low complexity" evidence="1">
    <location>
        <begin position="352"/>
        <end position="381"/>
    </location>
</feature>
<sequence length="439" mass="50349">MADDDDEGGFGGLYEDGHWVWDEKTEALVFVSDLPPKPVEAIHIPIKAPTGTVEFRDDVDLIEQIRFRRRYQRKLKSGQPDIITIQDVKDIAIYTAPVSILSPVLINMLHLPTTERFIRALTFCCQYYLQIADEMANRIIELETKVRTPQCEILESEFRDNLSDLRLLVAKEYSAMLIGGGDMKKFHHMGPQKKRRSLSDKDARLIETLLRMCVQIVWLALGRKSFNQIELEVNRVFKSEIFNAVEHNLHTGYINKMSREERAVLLGRCVRHDKKLNTCSPLMNEVFCHREIDYRLMGLGVIKCPQLTPRLHYMKEAVSGPEERLRELGIVLGIIGMHRSSFDTMLKPLPTASEGKSKASVSSRSQSHASKSSVSSTMRKSQTTAQKIYPDIVLPRKESRIISVPPSFPDDPEHIRPCSETQRRKWQTRLAKLLHPYGR</sequence>
<keyword evidence="3" id="KW-1185">Reference proteome</keyword>
<dbReference type="GO" id="GO:0019902">
    <property type="term" value="F:phosphatase binding"/>
    <property type="evidence" value="ECO:0007669"/>
    <property type="project" value="InterPro"/>
</dbReference>
<dbReference type="InterPro" id="IPR026142">
    <property type="entry name" value="Pro_pase_1_reg_su_36"/>
</dbReference>
<dbReference type="Proteomes" id="UP000663880">
    <property type="component" value="Unassembled WGS sequence"/>
</dbReference>
<protein>
    <recommendedName>
        <fullName evidence="4">Protein phosphatase 1 regulatory subunit 36-like</fullName>
    </recommendedName>
</protein>
<feature type="compositionally biased region" description="Basic and acidic residues" evidence="1">
    <location>
        <begin position="411"/>
        <end position="423"/>
    </location>
</feature>
<proteinExistence type="predicted"/>
<reference evidence="2" key="1">
    <citation type="submission" date="2021-02" db="EMBL/GenBank/DDBJ databases">
        <authorList>
            <person name="Steward A R."/>
        </authorList>
    </citation>
    <scope>NUCLEOTIDE SEQUENCE</scope>
</reference>
<accession>A0A821X9E3</accession>
<evidence type="ECO:0000256" key="1">
    <source>
        <dbReference type="SAM" id="MobiDB-lite"/>
    </source>
</evidence>
<evidence type="ECO:0000313" key="2">
    <source>
        <dbReference type="EMBL" id="CAF4936864.1"/>
    </source>
</evidence>
<evidence type="ECO:0000313" key="3">
    <source>
        <dbReference type="Proteomes" id="UP000663880"/>
    </source>
</evidence>
<dbReference type="PANTHER" id="PTHR21055">
    <property type="entry name" value="PROTEIN PHOSPHATASE 1 REGULATORY SUBUNIT 36"/>
    <property type="match status" value="1"/>
</dbReference>
<name>A0A821X9E3_9NEOP</name>
<dbReference type="OrthoDB" id="6724830at2759"/>
<comment type="caution">
    <text evidence="2">The sequence shown here is derived from an EMBL/GenBank/DDBJ whole genome shotgun (WGS) entry which is preliminary data.</text>
</comment>
<dbReference type="PANTHER" id="PTHR21055:SF3">
    <property type="entry name" value="PROTEIN PHOSPHATASE 1 REGULATORY SUBUNIT 36"/>
    <property type="match status" value="1"/>
</dbReference>
<dbReference type="Pfam" id="PF14895">
    <property type="entry name" value="PPPI_inhib"/>
    <property type="match status" value="1"/>
</dbReference>
<feature type="region of interest" description="Disordered" evidence="1">
    <location>
        <begin position="346"/>
        <end position="389"/>
    </location>
</feature>
<dbReference type="AlphaFoldDB" id="A0A821X9E3"/>
<gene>
    <name evidence="2" type="ORF">PMACD_LOCUS14343</name>
</gene>
<organism evidence="2 3">
    <name type="scientific">Pieris macdunnoughi</name>
    <dbReference type="NCBI Taxonomy" id="345717"/>
    <lineage>
        <taxon>Eukaryota</taxon>
        <taxon>Metazoa</taxon>
        <taxon>Ecdysozoa</taxon>
        <taxon>Arthropoda</taxon>
        <taxon>Hexapoda</taxon>
        <taxon>Insecta</taxon>
        <taxon>Pterygota</taxon>
        <taxon>Neoptera</taxon>
        <taxon>Endopterygota</taxon>
        <taxon>Lepidoptera</taxon>
        <taxon>Glossata</taxon>
        <taxon>Ditrysia</taxon>
        <taxon>Papilionoidea</taxon>
        <taxon>Pieridae</taxon>
        <taxon>Pierinae</taxon>
        <taxon>Pieris</taxon>
    </lineage>
</organism>
<evidence type="ECO:0008006" key="4">
    <source>
        <dbReference type="Google" id="ProtNLM"/>
    </source>
</evidence>